<dbReference type="InterPro" id="IPR001547">
    <property type="entry name" value="Glyco_hydro_5"/>
</dbReference>
<comment type="caution">
    <text evidence="10">The sequence shown here is derived from an EMBL/GenBank/DDBJ whole genome shotgun (WGS) entry which is preliminary data.</text>
</comment>
<proteinExistence type="inferred from homology"/>
<dbReference type="PANTHER" id="PTHR35923">
    <property type="entry name" value="MAJOR EXTRACELLULAR ENDOGLUCANASE"/>
    <property type="match status" value="1"/>
</dbReference>
<dbReference type="InterPro" id="IPR017853">
    <property type="entry name" value="GH"/>
</dbReference>
<evidence type="ECO:0000256" key="2">
    <source>
        <dbReference type="ARBA" id="ARBA00012601"/>
    </source>
</evidence>
<evidence type="ECO:0000313" key="10">
    <source>
        <dbReference type="EMBL" id="OAD19379.1"/>
    </source>
</evidence>
<dbReference type="Pfam" id="PF00150">
    <property type="entry name" value="Cellulase"/>
    <property type="match status" value="1"/>
</dbReference>
<evidence type="ECO:0000259" key="9">
    <source>
        <dbReference type="Pfam" id="PF00150"/>
    </source>
</evidence>
<evidence type="ECO:0000256" key="5">
    <source>
        <dbReference type="ARBA" id="ARBA00023277"/>
    </source>
</evidence>
<evidence type="ECO:0000256" key="7">
    <source>
        <dbReference type="ARBA" id="ARBA00023326"/>
    </source>
</evidence>
<keyword evidence="6 8" id="KW-0326">Glycosidase</keyword>
<dbReference type="AlphaFoldDB" id="A0A176RUF6"/>
<organism evidence="10 11">
    <name type="scientific">Candidatus Thiomargarita nelsonii</name>
    <dbReference type="NCBI Taxonomy" id="1003181"/>
    <lineage>
        <taxon>Bacteria</taxon>
        <taxon>Pseudomonadati</taxon>
        <taxon>Pseudomonadota</taxon>
        <taxon>Gammaproteobacteria</taxon>
        <taxon>Thiotrichales</taxon>
        <taxon>Thiotrichaceae</taxon>
        <taxon>Thiomargarita</taxon>
    </lineage>
</organism>
<evidence type="ECO:0000256" key="6">
    <source>
        <dbReference type="ARBA" id="ARBA00023295"/>
    </source>
</evidence>
<evidence type="ECO:0000256" key="8">
    <source>
        <dbReference type="RuleBase" id="RU361153"/>
    </source>
</evidence>
<keyword evidence="4" id="KW-0136">Cellulose degradation</keyword>
<dbReference type="EC" id="3.2.1.4" evidence="2"/>
<evidence type="ECO:0000256" key="1">
    <source>
        <dbReference type="ARBA" id="ARBA00000966"/>
    </source>
</evidence>
<evidence type="ECO:0000313" key="11">
    <source>
        <dbReference type="Proteomes" id="UP000076962"/>
    </source>
</evidence>
<dbReference type="Gene3D" id="3.20.20.80">
    <property type="entry name" value="Glycosidases"/>
    <property type="match status" value="1"/>
</dbReference>
<feature type="domain" description="Glycoside hydrolase family 5" evidence="9">
    <location>
        <begin position="11"/>
        <end position="254"/>
    </location>
</feature>
<name>A0A176RUF6_9GAMM</name>
<dbReference type="Proteomes" id="UP000076962">
    <property type="component" value="Unassembled WGS sequence"/>
</dbReference>
<dbReference type="EMBL" id="LUTY01002823">
    <property type="protein sequence ID" value="OAD19379.1"/>
    <property type="molecule type" value="Genomic_DNA"/>
</dbReference>
<comment type="similarity">
    <text evidence="8">Belongs to the glycosyl hydrolase 5 (cellulase A) family.</text>
</comment>
<dbReference type="SUPFAM" id="SSF51445">
    <property type="entry name" value="(Trans)glycosidases"/>
    <property type="match status" value="1"/>
</dbReference>
<evidence type="ECO:0000256" key="3">
    <source>
        <dbReference type="ARBA" id="ARBA00022801"/>
    </source>
</evidence>
<reference evidence="10 11" key="1">
    <citation type="submission" date="2016-05" db="EMBL/GenBank/DDBJ databases">
        <title>Single-cell genome of chain-forming Candidatus Thiomargarita nelsonii and comparison to other large sulfur-oxidizing bacteria.</title>
        <authorList>
            <person name="Winkel M."/>
            <person name="Salman V."/>
            <person name="Woyke T."/>
            <person name="Schulz-Vogt H."/>
            <person name="Richter M."/>
            <person name="Flood B."/>
            <person name="Bailey J."/>
            <person name="Amann R."/>
            <person name="Mussmann M."/>
        </authorList>
    </citation>
    <scope>NUCLEOTIDE SEQUENCE [LARGE SCALE GENOMIC DNA]</scope>
    <source>
        <strain evidence="10 11">THI036</strain>
    </source>
</reference>
<keyword evidence="3 8" id="KW-0378">Hydrolase</keyword>
<sequence>MDVQTWIDPSKNPDLVGLKSLEILDKIIAELNVQQMYILLDHHRPDCLTISELWYTENYTEEQWINDLVLVAERYKDVNYFMGIDLKNEPHGQATWGTGNINTDWNLAAERASQAILAVNSDILIFVEGIQENPSCSFYPPHFWGENLAPQQCVPINIPSEKLVFSPHVYGPDVANPAYFNVPEFPDNMPTIWNAHFGYLVGVAIGEFGGQYGHTCSVDPQADPRGVLWENAIIDYFINKSICNFFYWSWNANSRDTCGILQDDWTSIWQDKYDNLQRLMMSCRSNFSFDNDVIIDFGPSYGIYVRLNNNSWVSLHSLSAKRMVTGDLDGNAQDEVIIDFGDTYGLWVWMNNSSWVQLHRLSAKSMVTGDLNNSGQDEVIIDFGDSYGLWIRMNNSSWSQLHNLSADDTFAETNALSHSIPHQVCLQIHQSPEPKIESGFLQKISPYQLDL</sequence>
<keyword evidence="7" id="KW-0624">Polysaccharide degradation</keyword>
<dbReference type="GO" id="GO:0030245">
    <property type="term" value="P:cellulose catabolic process"/>
    <property type="evidence" value="ECO:0007669"/>
    <property type="project" value="UniProtKB-KW"/>
</dbReference>
<protein>
    <recommendedName>
        <fullName evidence="2">cellulase</fullName>
        <ecNumber evidence="2">3.2.1.4</ecNumber>
    </recommendedName>
</protein>
<gene>
    <name evidence="10" type="ORF">THIOM_004989</name>
</gene>
<dbReference type="PANTHER" id="PTHR35923:SF2">
    <property type="entry name" value="ENDOGLUCANASE"/>
    <property type="match status" value="1"/>
</dbReference>
<comment type="catalytic activity">
    <reaction evidence="1">
        <text>Endohydrolysis of (1-&gt;4)-beta-D-glucosidic linkages in cellulose, lichenin and cereal beta-D-glucans.</text>
        <dbReference type="EC" id="3.2.1.4"/>
    </reaction>
</comment>
<keyword evidence="11" id="KW-1185">Reference proteome</keyword>
<accession>A0A176RUF6</accession>
<keyword evidence="5" id="KW-0119">Carbohydrate metabolism</keyword>
<dbReference type="GO" id="GO:0008810">
    <property type="term" value="F:cellulase activity"/>
    <property type="evidence" value="ECO:0007669"/>
    <property type="project" value="UniProtKB-EC"/>
</dbReference>
<evidence type="ECO:0000256" key="4">
    <source>
        <dbReference type="ARBA" id="ARBA00023001"/>
    </source>
</evidence>